<protein>
    <submittedName>
        <fullName evidence="1">Uncharacterized protein</fullName>
    </submittedName>
</protein>
<name>A0AAU8AUJ8_9VIRU</name>
<dbReference type="EMBL" id="PP511335">
    <property type="protein sequence ID" value="XCD03259.1"/>
    <property type="molecule type" value="Genomic_DNA"/>
</dbReference>
<proteinExistence type="predicted"/>
<accession>A0AAU8AUJ8</accession>
<reference evidence="1" key="1">
    <citation type="submission" date="2024-03" db="EMBL/GenBank/DDBJ databases">
        <title>Diverse circular DNA viruses in blood, oral, and fecal samples of captive lemurs.</title>
        <authorList>
            <person name="Paietta E.N."/>
            <person name="Kraberger S."/>
            <person name="Lund M.C."/>
            <person name="Custer J.M."/>
            <person name="Vargas K.M."/>
            <person name="Ehmke E.E."/>
            <person name="Yoder A.D."/>
            <person name="Varsani A."/>
        </authorList>
    </citation>
    <scope>NUCLEOTIDE SEQUENCE</scope>
    <source>
        <strain evidence="1">Duke_18_36</strain>
    </source>
</reference>
<organism evidence="1">
    <name type="scientific">Dulem virus 231</name>
    <dbReference type="NCBI Taxonomy" id="3145708"/>
    <lineage>
        <taxon>Viruses</taxon>
        <taxon>Monodnaviria</taxon>
        <taxon>Sangervirae</taxon>
        <taxon>Phixviricota</taxon>
        <taxon>Malgrandaviricetes</taxon>
        <taxon>Petitvirales</taxon>
        <taxon>Microviridae</taxon>
        <taxon>Microvirus</taxon>
    </lineage>
</organism>
<sequence>MKNIYSIKYCPIAFHDLVEIWDFLTHISIVSLYQFDGLDILLNGVPIMHIFVYHIDGISYVTYRTFH</sequence>
<evidence type="ECO:0000313" key="1">
    <source>
        <dbReference type="EMBL" id="XCD03259.1"/>
    </source>
</evidence>